<keyword evidence="2" id="KW-0949">S-adenosyl-L-methionine</keyword>
<dbReference type="InterPro" id="IPR006158">
    <property type="entry name" value="Cobalamin-bd"/>
</dbReference>
<accession>A0A0U5ARF9</accession>
<reference evidence="8 9" key="1">
    <citation type="journal article" date="2016" name="Int. J. Syst. Evol. Microbiol.">
        <title>Caldimicrobium thiodismutans sp. nov., a sulfur-disproportionating bacterium isolated from a hot spring, and emended description of the genus Caldimicrobium.</title>
        <authorList>
            <person name="Kojima H."/>
            <person name="Umezawa K."/>
            <person name="Fukui M."/>
        </authorList>
    </citation>
    <scope>NUCLEOTIDE SEQUENCE [LARGE SCALE GENOMIC DNA]</scope>
    <source>
        <strain evidence="8 9">TF1</strain>
    </source>
</reference>
<sequence>MKRCLIFAYFKNNRYSFNALLGALEKTFLSELDKFQFYFPRKKEELLKLIRELSLNSEVFVFFSFFTPQYWEIREFLKEIKEIKSKKRIWLLAGGPHATGLPKQTLEMGFDYVFVGEGEKVIVEFLKSLLRGEYYPEIKGLSYFKEGEYIHHGKAEPVCLSGYPPFSLKFSLIGPIEITRGCPFACKYCQTPRIFGAKPRHRSLEEILHYAEALLKRGLRDLRFITPNAFSYGSTDGKTLNLSALETLLKELSRLTRAYGGRIFFGSFPSEVRPEHVTEETIELVKRYCANDNLVIGAQTGSERMLEYLRRGHTVDAVRRAVKLTIKAGLKAKVDFIFGLPEETEEDIKATVSFMEELARASAIIHAHTFMPLPQTPFMKKKAGKISKEVFDFIKKFLPKGQVFGDWERQMLLSERISEELLLPQFMQKGHEKKIFAI</sequence>
<dbReference type="GO" id="GO:0032259">
    <property type="term" value="P:methylation"/>
    <property type="evidence" value="ECO:0007669"/>
    <property type="project" value="UniProtKB-KW"/>
</dbReference>
<dbReference type="InterPro" id="IPR006638">
    <property type="entry name" value="Elp3/MiaA/NifB-like_rSAM"/>
</dbReference>
<dbReference type="InterPro" id="IPR058240">
    <property type="entry name" value="rSAM_sf"/>
</dbReference>
<evidence type="ECO:0000256" key="2">
    <source>
        <dbReference type="ARBA" id="ARBA00022691"/>
    </source>
</evidence>
<dbReference type="Gene3D" id="3.80.30.20">
    <property type="entry name" value="tm_1862 like domain"/>
    <property type="match status" value="1"/>
</dbReference>
<dbReference type="RefSeq" id="WP_082706329.1">
    <property type="nucleotide sequence ID" value="NZ_AP014945.1"/>
</dbReference>
<dbReference type="GO" id="GO:0051536">
    <property type="term" value="F:iron-sulfur cluster binding"/>
    <property type="evidence" value="ECO:0007669"/>
    <property type="project" value="UniProtKB-KW"/>
</dbReference>
<dbReference type="STRING" id="1653476.THC_1110"/>
<dbReference type="Pfam" id="PF04055">
    <property type="entry name" value="Radical_SAM"/>
    <property type="match status" value="1"/>
</dbReference>
<evidence type="ECO:0000313" key="8">
    <source>
        <dbReference type="EMBL" id="BAU23489.1"/>
    </source>
</evidence>
<evidence type="ECO:0000259" key="6">
    <source>
        <dbReference type="PROSITE" id="PS51332"/>
    </source>
</evidence>
<keyword evidence="5" id="KW-0411">Iron-sulfur</keyword>
<dbReference type="CDD" id="cd01335">
    <property type="entry name" value="Radical_SAM"/>
    <property type="match status" value="1"/>
</dbReference>
<dbReference type="SUPFAM" id="SSF102114">
    <property type="entry name" value="Radical SAM enzymes"/>
    <property type="match status" value="1"/>
</dbReference>
<evidence type="ECO:0000256" key="5">
    <source>
        <dbReference type="ARBA" id="ARBA00023014"/>
    </source>
</evidence>
<dbReference type="EMBL" id="AP014945">
    <property type="protein sequence ID" value="BAU23489.1"/>
    <property type="molecule type" value="Genomic_DNA"/>
</dbReference>
<dbReference type="PANTHER" id="PTHR43409">
    <property type="entry name" value="ANAEROBIC MAGNESIUM-PROTOPORPHYRIN IX MONOMETHYL ESTER CYCLASE-RELATED"/>
    <property type="match status" value="1"/>
</dbReference>
<name>A0A0U5ARF9_9BACT</name>
<organism evidence="8 9">
    <name type="scientific">Caldimicrobium thiodismutans</name>
    <dbReference type="NCBI Taxonomy" id="1653476"/>
    <lineage>
        <taxon>Bacteria</taxon>
        <taxon>Pseudomonadati</taxon>
        <taxon>Thermodesulfobacteriota</taxon>
        <taxon>Thermodesulfobacteria</taxon>
        <taxon>Thermodesulfobacteriales</taxon>
        <taxon>Thermodesulfobacteriaceae</taxon>
        <taxon>Caldimicrobium</taxon>
    </lineage>
</organism>
<evidence type="ECO:0000256" key="4">
    <source>
        <dbReference type="ARBA" id="ARBA00023004"/>
    </source>
</evidence>
<dbReference type="GO" id="GO:0031419">
    <property type="term" value="F:cobalamin binding"/>
    <property type="evidence" value="ECO:0007669"/>
    <property type="project" value="InterPro"/>
</dbReference>
<dbReference type="Pfam" id="PF02310">
    <property type="entry name" value="B12-binding"/>
    <property type="match status" value="1"/>
</dbReference>
<dbReference type="Gene3D" id="3.40.50.280">
    <property type="entry name" value="Cobalamin-binding domain"/>
    <property type="match status" value="1"/>
</dbReference>
<dbReference type="InterPro" id="IPR023980">
    <property type="entry name" value="CHP04013_B12-bd/rSAM"/>
</dbReference>
<feature type="domain" description="Radical SAM core" evidence="7">
    <location>
        <begin position="168"/>
        <end position="420"/>
    </location>
</feature>
<dbReference type="InterPro" id="IPR023404">
    <property type="entry name" value="rSAM_horseshoe"/>
</dbReference>
<evidence type="ECO:0000259" key="7">
    <source>
        <dbReference type="PROSITE" id="PS51918"/>
    </source>
</evidence>
<dbReference type="SFLD" id="SFLDS00029">
    <property type="entry name" value="Radical_SAM"/>
    <property type="match status" value="1"/>
</dbReference>
<dbReference type="PROSITE" id="PS51332">
    <property type="entry name" value="B12_BINDING"/>
    <property type="match status" value="1"/>
</dbReference>
<dbReference type="PATRIC" id="fig|1653476.3.peg.1159"/>
<keyword evidence="8" id="KW-0808">Transferase</keyword>
<dbReference type="AlphaFoldDB" id="A0A0U5ARF9"/>
<dbReference type="InterPro" id="IPR007197">
    <property type="entry name" value="rSAM"/>
</dbReference>
<dbReference type="OrthoDB" id="9801424at2"/>
<comment type="cofactor">
    <cofactor evidence="1">
        <name>[4Fe-4S] cluster</name>
        <dbReference type="ChEBI" id="CHEBI:49883"/>
    </cofactor>
</comment>
<dbReference type="GO" id="GO:0008168">
    <property type="term" value="F:methyltransferase activity"/>
    <property type="evidence" value="ECO:0007669"/>
    <property type="project" value="UniProtKB-KW"/>
</dbReference>
<dbReference type="Proteomes" id="UP000068196">
    <property type="component" value="Chromosome"/>
</dbReference>
<dbReference type="KEGG" id="cthi:THC_1110"/>
<dbReference type="InterPro" id="IPR051198">
    <property type="entry name" value="BchE-like"/>
</dbReference>
<proteinExistence type="predicted"/>
<keyword evidence="9" id="KW-1185">Reference proteome</keyword>
<dbReference type="NCBIfam" id="TIGR04013">
    <property type="entry name" value="B12_SAM_MJ_1487"/>
    <property type="match status" value="1"/>
</dbReference>
<keyword evidence="3" id="KW-0479">Metal-binding</keyword>
<keyword evidence="4" id="KW-0408">Iron</keyword>
<gene>
    <name evidence="8" type="ORF">THC_1110</name>
</gene>
<evidence type="ECO:0000313" key="9">
    <source>
        <dbReference type="Proteomes" id="UP000068196"/>
    </source>
</evidence>
<keyword evidence="8" id="KW-0489">Methyltransferase</keyword>
<dbReference type="SFLD" id="SFLDG01082">
    <property type="entry name" value="B12-binding_domain_containing"/>
    <property type="match status" value="1"/>
</dbReference>
<reference evidence="9" key="2">
    <citation type="journal article" date="2016" name="Int. J. Syst. Evol. Microbiol.">
        <title>Caldimicrobium thiodismutans sp. nov., a sulfur-disproportionating bacterium isolated from a hot spring.</title>
        <authorList>
            <person name="Kojima H."/>
            <person name="Umezawa K."/>
            <person name="Fukui M."/>
        </authorList>
    </citation>
    <scope>NUCLEOTIDE SEQUENCE [LARGE SCALE GENOMIC DNA]</scope>
    <source>
        <strain evidence="9">TF1</strain>
    </source>
</reference>
<evidence type="ECO:0000256" key="3">
    <source>
        <dbReference type="ARBA" id="ARBA00022723"/>
    </source>
</evidence>
<protein>
    <submittedName>
        <fullName evidence="8">Methyltransferase</fullName>
    </submittedName>
</protein>
<feature type="domain" description="B12-binding" evidence="6">
    <location>
        <begin position="1"/>
        <end position="136"/>
    </location>
</feature>
<evidence type="ECO:0000256" key="1">
    <source>
        <dbReference type="ARBA" id="ARBA00001966"/>
    </source>
</evidence>
<dbReference type="PROSITE" id="PS51918">
    <property type="entry name" value="RADICAL_SAM"/>
    <property type="match status" value="1"/>
</dbReference>
<dbReference type="GO" id="GO:0046872">
    <property type="term" value="F:metal ion binding"/>
    <property type="evidence" value="ECO:0007669"/>
    <property type="project" value="UniProtKB-KW"/>
</dbReference>
<dbReference type="PANTHER" id="PTHR43409:SF17">
    <property type="entry name" value="METHYLTHIOTRANSFERASE MJ0865-RELATED"/>
    <property type="match status" value="1"/>
</dbReference>
<dbReference type="SMART" id="SM00729">
    <property type="entry name" value="Elp3"/>
    <property type="match status" value="1"/>
</dbReference>